<dbReference type="AlphaFoldDB" id="A0A0F7TTK9"/>
<keyword evidence="1" id="KW-0812">Transmembrane</keyword>
<dbReference type="Proteomes" id="UP000042958">
    <property type="component" value="Unassembled WGS sequence"/>
</dbReference>
<keyword evidence="1" id="KW-0472">Membrane</keyword>
<dbReference type="EMBL" id="CDHK01000008">
    <property type="protein sequence ID" value="CEJ60004.1"/>
    <property type="molecule type" value="Genomic_DNA"/>
</dbReference>
<gene>
    <name evidence="2" type="ORF">PMG11_08601</name>
</gene>
<keyword evidence="1" id="KW-1133">Transmembrane helix</keyword>
<feature type="transmembrane region" description="Helical" evidence="1">
    <location>
        <begin position="111"/>
        <end position="134"/>
    </location>
</feature>
<evidence type="ECO:0000313" key="3">
    <source>
        <dbReference type="Proteomes" id="UP000042958"/>
    </source>
</evidence>
<feature type="transmembrane region" description="Helical" evidence="1">
    <location>
        <begin position="82"/>
        <end position="99"/>
    </location>
</feature>
<proteinExistence type="predicted"/>
<organism evidence="2 3">
    <name type="scientific">Penicillium brasilianum</name>
    <dbReference type="NCBI Taxonomy" id="104259"/>
    <lineage>
        <taxon>Eukaryota</taxon>
        <taxon>Fungi</taxon>
        <taxon>Dikarya</taxon>
        <taxon>Ascomycota</taxon>
        <taxon>Pezizomycotina</taxon>
        <taxon>Eurotiomycetes</taxon>
        <taxon>Eurotiomycetidae</taxon>
        <taxon>Eurotiales</taxon>
        <taxon>Aspergillaceae</taxon>
        <taxon>Penicillium</taxon>
    </lineage>
</organism>
<reference evidence="3" key="1">
    <citation type="journal article" date="2015" name="Genome Announc.">
        <title>Draft genome sequence of the fungus Penicillium brasilianum MG11.</title>
        <authorList>
            <person name="Horn F."/>
            <person name="Linde J."/>
            <person name="Mattern D.J."/>
            <person name="Walther G."/>
            <person name="Guthke R."/>
            <person name="Brakhage A.A."/>
            <person name="Valiante V."/>
        </authorList>
    </citation>
    <scope>NUCLEOTIDE SEQUENCE [LARGE SCALE GENOMIC DNA]</scope>
    <source>
        <strain evidence="3">MG11</strain>
    </source>
</reference>
<accession>A0A0F7TTK9</accession>
<name>A0A0F7TTK9_PENBI</name>
<evidence type="ECO:0000256" key="1">
    <source>
        <dbReference type="SAM" id="Phobius"/>
    </source>
</evidence>
<feature type="transmembrane region" description="Helical" evidence="1">
    <location>
        <begin position="21"/>
        <end position="43"/>
    </location>
</feature>
<protein>
    <submittedName>
        <fullName evidence="2">Uncharacterized protein</fullName>
    </submittedName>
</protein>
<evidence type="ECO:0000313" key="2">
    <source>
        <dbReference type="EMBL" id="CEJ60004.1"/>
    </source>
</evidence>
<feature type="transmembrane region" description="Helical" evidence="1">
    <location>
        <begin position="55"/>
        <end position="75"/>
    </location>
</feature>
<dbReference type="OrthoDB" id="2145250at2759"/>
<sequence length="147" mass="15909">MASEDDAQKLKTVHRIQTAMAFGYSGMGAWCLLQPSSVIGLSLNPPYALVNRTTSLLMSCFGAQAMTCGLLLGTADMSQKSFTIFGLAMIPYVAFNFWFGLGPGRDVFTPLLWLDFVGNMVFGLGSLHCGRLLGKIGQSQEAKRSKD</sequence>
<keyword evidence="3" id="KW-1185">Reference proteome</keyword>